<dbReference type="EMBL" id="JASCTH010000007">
    <property type="protein sequence ID" value="MDI6099559.1"/>
    <property type="molecule type" value="Genomic_DNA"/>
</dbReference>
<dbReference type="Gene3D" id="2.60.40.1730">
    <property type="entry name" value="tricorn interacting facor f3 domain"/>
    <property type="match status" value="1"/>
</dbReference>
<dbReference type="InterPro" id="IPR050344">
    <property type="entry name" value="Peptidase_M1_aminopeptidases"/>
</dbReference>
<dbReference type="Pfam" id="PF01433">
    <property type="entry name" value="Peptidase_M1"/>
    <property type="match status" value="1"/>
</dbReference>
<dbReference type="CDD" id="cd09602">
    <property type="entry name" value="M1_APN"/>
    <property type="match status" value="1"/>
</dbReference>
<dbReference type="InterPro" id="IPR027268">
    <property type="entry name" value="Peptidase_M4/M1_CTD_sf"/>
</dbReference>
<evidence type="ECO:0000256" key="7">
    <source>
        <dbReference type="ARBA" id="ARBA00022670"/>
    </source>
</evidence>
<evidence type="ECO:0000256" key="4">
    <source>
        <dbReference type="ARBA" id="ARBA00012564"/>
    </source>
</evidence>
<organism evidence="17 18">
    <name type="scientific">Actinoplanes sandaracinus</name>
    <dbReference type="NCBI Taxonomy" id="3045177"/>
    <lineage>
        <taxon>Bacteria</taxon>
        <taxon>Bacillati</taxon>
        <taxon>Actinomycetota</taxon>
        <taxon>Actinomycetes</taxon>
        <taxon>Micromonosporales</taxon>
        <taxon>Micromonosporaceae</taxon>
        <taxon>Actinoplanes</taxon>
    </lineage>
</organism>
<evidence type="ECO:0000256" key="6">
    <source>
        <dbReference type="ARBA" id="ARBA00022438"/>
    </source>
</evidence>
<evidence type="ECO:0000256" key="9">
    <source>
        <dbReference type="ARBA" id="ARBA00022801"/>
    </source>
</evidence>
<evidence type="ECO:0000256" key="11">
    <source>
        <dbReference type="ARBA" id="ARBA00023049"/>
    </source>
</evidence>
<comment type="caution">
    <text evidence="17">The sequence shown here is derived from an EMBL/GenBank/DDBJ whole genome shotgun (WGS) entry which is preliminary data.</text>
</comment>
<dbReference type="Proteomes" id="UP001241758">
    <property type="component" value="Unassembled WGS sequence"/>
</dbReference>
<evidence type="ECO:0000256" key="10">
    <source>
        <dbReference type="ARBA" id="ARBA00022833"/>
    </source>
</evidence>
<evidence type="ECO:0000256" key="2">
    <source>
        <dbReference type="ARBA" id="ARBA00001947"/>
    </source>
</evidence>
<feature type="region of interest" description="Disordered" evidence="14">
    <location>
        <begin position="792"/>
        <end position="815"/>
    </location>
</feature>
<evidence type="ECO:0000256" key="13">
    <source>
        <dbReference type="ARBA" id="ARBA00031533"/>
    </source>
</evidence>
<evidence type="ECO:0000256" key="12">
    <source>
        <dbReference type="ARBA" id="ARBA00029811"/>
    </source>
</evidence>
<dbReference type="PANTHER" id="PTHR11533:SF174">
    <property type="entry name" value="PUROMYCIN-SENSITIVE AMINOPEPTIDASE-RELATED"/>
    <property type="match status" value="1"/>
</dbReference>
<feature type="domain" description="ERAP1-like C-terminal" evidence="16">
    <location>
        <begin position="498"/>
        <end position="790"/>
    </location>
</feature>
<keyword evidence="6 17" id="KW-0031">Aminopeptidase</keyword>
<evidence type="ECO:0000313" key="18">
    <source>
        <dbReference type="Proteomes" id="UP001241758"/>
    </source>
</evidence>
<sequence>MSLTLDEARRRAALLSDVSYHLALDVTSTDAFRSRVVVRFRTRGGDTFLELRRAESLAVTLDGTALATAYDGDRIPLEGLSPGAHEVVVDARLRYVTDGEGLHSFVDPVDGERYVGGYLGLDVTQRLFACFDQLDLKAPITLDVTADPAWTVLSNALPASADQGRFTFAATPPIPCDQFVVVAGPYHSVQWEHRGLPMGWHARRSLAAELERDAAELRRVTGDCFDHYAEIFTEPFPFDSYDQVFVPELNWGAMECPGCVTVNESLLPRHRVTDDDRRRRAMVIAHEMSHMWFADLVSPVWWEDAWLNESFADYMGFQVAETVAGYPGARVSFEAAHKPGAFLADRRRSTHPVAPAAEDVPDVDTGRTIFDEISYGKGNAVVRQLVTWLGEPDFLAGVNTHLTRHRFANATLDDLLSALVTASPRDVRGWAGVWLRQPGHDTIRVTHRDGVPVLTRDGIRPHRFTVSAYSASLEPAGSRLVDLAGEPVALPEWAGLVVVPNSHGETFARIELDPYSHDAVANGLAGLPDPLVRAVLWATMLDQASPAAHLDVLARQLPRESSPTLVAAALDHTRNALVRRVLSPSAVPAALEVVAAACAHTGDTDEQRAVALARGLAWATTDTALLRRWLDAGATDQGWTLDPGLRWAVVHRLAELGGLDARQIEAQRRHDGTAAGELGALTALAARPTAAAKSAAWAEMTGDPDISVRRFGALAAGLWSLSQRELVAPYVAAYVAVAPSLARRGHAVAAAVGRAFPAVPLTDQELALVRDALRDDVPTVLRRFWEDELDDRTAAPTTPSTTDLADMAARKPAPW</sequence>
<dbReference type="PRINTS" id="PR00756">
    <property type="entry name" value="ALADIPTASE"/>
</dbReference>
<evidence type="ECO:0000256" key="8">
    <source>
        <dbReference type="ARBA" id="ARBA00022723"/>
    </source>
</evidence>
<dbReference type="SUPFAM" id="SSF55486">
    <property type="entry name" value="Metalloproteases ('zincins'), catalytic domain"/>
    <property type="match status" value="1"/>
</dbReference>
<dbReference type="InterPro" id="IPR024571">
    <property type="entry name" value="ERAP1-like_C_dom"/>
</dbReference>
<dbReference type="InterPro" id="IPR012778">
    <property type="entry name" value="Pept_M1_aminopeptidase"/>
</dbReference>
<reference evidence="17 18" key="1">
    <citation type="submission" date="2023-05" db="EMBL/GenBank/DDBJ databases">
        <title>Actinoplanes sp. NEAU-A12 genome sequencing.</title>
        <authorList>
            <person name="Wang Z.-S."/>
        </authorList>
    </citation>
    <scope>NUCLEOTIDE SEQUENCE [LARGE SCALE GENOMIC DNA]</scope>
    <source>
        <strain evidence="17 18">NEAU-A12</strain>
    </source>
</reference>
<comment type="similarity">
    <text evidence="3">Belongs to the peptidase M1 family.</text>
</comment>
<evidence type="ECO:0000256" key="5">
    <source>
        <dbReference type="ARBA" id="ARBA00015611"/>
    </source>
</evidence>
<dbReference type="NCBIfam" id="TIGR02412">
    <property type="entry name" value="pepN_strep_liv"/>
    <property type="match status" value="1"/>
</dbReference>
<accession>A0ABT6WIK8</accession>
<feature type="domain" description="Peptidase M1 membrane alanine aminopeptidase" evidence="15">
    <location>
        <begin position="221"/>
        <end position="428"/>
    </location>
</feature>
<comment type="catalytic activity">
    <reaction evidence="1">
        <text>Release of an N-terminal amino acid, Xaa-|-Yaa- from a peptide, amide or arylamide. Xaa is preferably Ala, but may be most amino acids including Pro (slow action). When a terminal hydrophobic residue is followed by a prolyl residue, the two may be released as an intact Xaa-Pro dipeptide.</text>
        <dbReference type="EC" id="3.4.11.2"/>
    </reaction>
</comment>
<gene>
    <name evidence="17" type="primary">pepN</name>
    <name evidence="17" type="ORF">QLQ12_13225</name>
</gene>
<dbReference type="GO" id="GO:0016285">
    <property type="term" value="F:alanyl aminopeptidase activity"/>
    <property type="evidence" value="ECO:0007669"/>
    <property type="project" value="UniProtKB-EC"/>
</dbReference>
<evidence type="ECO:0000256" key="14">
    <source>
        <dbReference type="SAM" id="MobiDB-lite"/>
    </source>
</evidence>
<keyword evidence="8" id="KW-0479">Metal-binding</keyword>
<dbReference type="EC" id="3.4.11.2" evidence="4"/>
<dbReference type="Pfam" id="PF11838">
    <property type="entry name" value="ERAP1_C"/>
    <property type="match status" value="1"/>
</dbReference>
<keyword evidence="10" id="KW-0862">Zinc</keyword>
<dbReference type="RefSeq" id="WP_282759806.1">
    <property type="nucleotide sequence ID" value="NZ_JASCTH010000007.1"/>
</dbReference>
<keyword evidence="18" id="KW-1185">Reference proteome</keyword>
<dbReference type="InterPro" id="IPR014782">
    <property type="entry name" value="Peptidase_M1_dom"/>
</dbReference>
<keyword evidence="11" id="KW-0482">Metalloprotease</keyword>
<proteinExistence type="inferred from homology"/>
<dbReference type="InterPro" id="IPR042097">
    <property type="entry name" value="Aminopeptidase_N-like_N_sf"/>
</dbReference>
<dbReference type="InterPro" id="IPR001930">
    <property type="entry name" value="Peptidase_M1"/>
</dbReference>
<keyword evidence="9 17" id="KW-0378">Hydrolase</keyword>
<dbReference type="Gene3D" id="1.10.390.10">
    <property type="entry name" value="Neutral Protease Domain 2"/>
    <property type="match status" value="1"/>
</dbReference>
<evidence type="ECO:0000256" key="3">
    <source>
        <dbReference type="ARBA" id="ARBA00010136"/>
    </source>
</evidence>
<evidence type="ECO:0000259" key="16">
    <source>
        <dbReference type="Pfam" id="PF11838"/>
    </source>
</evidence>
<evidence type="ECO:0000259" key="15">
    <source>
        <dbReference type="Pfam" id="PF01433"/>
    </source>
</evidence>
<protein>
    <recommendedName>
        <fullName evidence="5">Aminopeptidase N</fullName>
        <ecNumber evidence="4">3.4.11.2</ecNumber>
    </recommendedName>
    <alternativeName>
        <fullName evidence="12">Alanine aminopeptidase</fullName>
    </alternativeName>
    <alternativeName>
        <fullName evidence="13">Lysyl aminopeptidase</fullName>
    </alternativeName>
</protein>
<evidence type="ECO:0000313" key="17">
    <source>
        <dbReference type="EMBL" id="MDI6099559.1"/>
    </source>
</evidence>
<comment type="cofactor">
    <cofactor evidence="2">
        <name>Zn(2+)</name>
        <dbReference type="ChEBI" id="CHEBI:29105"/>
    </cofactor>
</comment>
<evidence type="ECO:0000256" key="1">
    <source>
        <dbReference type="ARBA" id="ARBA00000098"/>
    </source>
</evidence>
<dbReference type="SUPFAM" id="SSF63737">
    <property type="entry name" value="Leukotriene A4 hydrolase N-terminal domain"/>
    <property type="match status" value="1"/>
</dbReference>
<keyword evidence="7" id="KW-0645">Protease</keyword>
<dbReference type="PANTHER" id="PTHR11533">
    <property type="entry name" value="PROTEASE M1 ZINC METALLOPROTEASE"/>
    <property type="match status" value="1"/>
</dbReference>
<name>A0ABT6WIK8_9ACTN</name>